<evidence type="ECO:0000259" key="10">
    <source>
        <dbReference type="PROSITE" id="PS50109"/>
    </source>
</evidence>
<feature type="transmembrane region" description="Helical" evidence="9">
    <location>
        <begin position="96"/>
        <end position="114"/>
    </location>
</feature>
<protein>
    <recommendedName>
        <fullName evidence="2">histidine kinase</fullName>
        <ecNumber evidence="2">2.7.13.3</ecNumber>
    </recommendedName>
</protein>
<accession>A0AAX3N4V2</accession>
<dbReference type="Gene3D" id="3.30.70.270">
    <property type="match status" value="1"/>
</dbReference>
<dbReference type="SMART" id="SM00387">
    <property type="entry name" value="HATPase_c"/>
    <property type="match status" value="1"/>
</dbReference>
<dbReference type="EC" id="2.7.13.3" evidence="2"/>
<evidence type="ECO:0000313" key="12">
    <source>
        <dbReference type="EMBL" id="WDH83662.1"/>
    </source>
</evidence>
<evidence type="ECO:0000256" key="1">
    <source>
        <dbReference type="ARBA" id="ARBA00000085"/>
    </source>
</evidence>
<keyword evidence="3" id="KW-0597">Phosphoprotein</keyword>
<evidence type="ECO:0000256" key="5">
    <source>
        <dbReference type="ARBA" id="ARBA00022741"/>
    </source>
</evidence>
<keyword evidence="6" id="KW-0418">Kinase</keyword>
<keyword evidence="8" id="KW-0902">Two-component regulatory system</keyword>
<keyword evidence="9" id="KW-1133">Transmembrane helix</keyword>
<keyword evidence="7 12" id="KW-0067">ATP-binding</keyword>
<dbReference type="InterPro" id="IPR036890">
    <property type="entry name" value="HATPase_C_sf"/>
</dbReference>
<organism evidence="12 13">
    <name type="scientific">Paenibacillus urinalis</name>
    <dbReference type="NCBI Taxonomy" id="521520"/>
    <lineage>
        <taxon>Bacteria</taxon>
        <taxon>Bacillati</taxon>
        <taxon>Bacillota</taxon>
        <taxon>Bacilli</taxon>
        <taxon>Bacillales</taxon>
        <taxon>Paenibacillaceae</taxon>
        <taxon>Paenibacillus</taxon>
    </lineage>
</organism>
<dbReference type="AlphaFoldDB" id="A0AAX3N4V2"/>
<dbReference type="InterPro" id="IPR043128">
    <property type="entry name" value="Rev_trsase/Diguanyl_cyclase"/>
</dbReference>
<dbReference type="SMART" id="SM00267">
    <property type="entry name" value="GGDEF"/>
    <property type="match status" value="1"/>
</dbReference>
<feature type="domain" description="GGDEF" evidence="11">
    <location>
        <begin position="186"/>
        <end position="309"/>
    </location>
</feature>
<dbReference type="InterPro" id="IPR004358">
    <property type="entry name" value="Sig_transdc_His_kin-like_C"/>
</dbReference>
<evidence type="ECO:0000256" key="8">
    <source>
        <dbReference type="ARBA" id="ARBA00023012"/>
    </source>
</evidence>
<evidence type="ECO:0000256" key="4">
    <source>
        <dbReference type="ARBA" id="ARBA00022679"/>
    </source>
</evidence>
<evidence type="ECO:0000256" key="6">
    <source>
        <dbReference type="ARBA" id="ARBA00022777"/>
    </source>
</evidence>
<dbReference type="Gene3D" id="3.30.565.10">
    <property type="entry name" value="Histidine kinase-like ATPase, C-terminal domain"/>
    <property type="match status" value="1"/>
</dbReference>
<dbReference type="InterPro" id="IPR003594">
    <property type="entry name" value="HATPase_dom"/>
</dbReference>
<dbReference type="Pfam" id="PF02518">
    <property type="entry name" value="HATPase_c"/>
    <property type="match status" value="1"/>
</dbReference>
<dbReference type="PROSITE" id="PS50887">
    <property type="entry name" value="GGDEF"/>
    <property type="match status" value="1"/>
</dbReference>
<keyword evidence="9" id="KW-0812">Transmembrane</keyword>
<name>A0AAX3N4V2_9BACL</name>
<evidence type="ECO:0000256" key="9">
    <source>
        <dbReference type="SAM" id="Phobius"/>
    </source>
</evidence>
<keyword evidence="5" id="KW-0547">Nucleotide-binding</keyword>
<dbReference type="InterPro" id="IPR036097">
    <property type="entry name" value="HisK_dim/P_sf"/>
</dbReference>
<dbReference type="GO" id="GO:0005524">
    <property type="term" value="F:ATP binding"/>
    <property type="evidence" value="ECO:0007669"/>
    <property type="project" value="UniProtKB-KW"/>
</dbReference>
<feature type="transmembrane region" description="Helical" evidence="9">
    <location>
        <begin position="6"/>
        <end position="25"/>
    </location>
</feature>
<dbReference type="Proteomes" id="UP001220962">
    <property type="component" value="Chromosome"/>
</dbReference>
<dbReference type="InterPro" id="IPR029787">
    <property type="entry name" value="Nucleotide_cyclase"/>
</dbReference>
<reference evidence="12" key="1">
    <citation type="submission" date="2023-02" db="EMBL/GenBank/DDBJ databases">
        <title>Pathogen: clinical or host-associated sample.</title>
        <authorList>
            <person name="Hergert J."/>
            <person name="Casey R."/>
            <person name="Wagner J."/>
            <person name="Young E.L."/>
            <person name="Oakeson K.F."/>
        </authorList>
    </citation>
    <scope>NUCLEOTIDE SEQUENCE</scope>
    <source>
        <strain evidence="12">2022CK-00830</strain>
    </source>
</reference>
<proteinExistence type="predicted"/>
<dbReference type="SMART" id="SM00388">
    <property type="entry name" value="HisKA"/>
    <property type="match status" value="1"/>
</dbReference>
<evidence type="ECO:0000313" key="13">
    <source>
        <dbReference type="Proteomes" id="UP001220962"/>
    </source>
</evidence>
<evidence type="ECO:0000256" key="3">
    <source>
        <dbReference type="ARBA" id="ARBA00022553"/>
    </source>
</evidence>
<keyword evidence="4" id="KW-0808">Transferase</keyword>
<sequence>MLIHRLKLIFFPISCLLIIIASSILGQSTHRLCAMIVVSILLLLSVVLDHKYPRFLWVQLILLGIFQYITQLNWCVLLYYIMIMTIFDKKQSYKKTLPVSVLLILQYTIIRFSYVPIGAYNILVTIFDFLTLIFIVFLFHYVIRAESEKQVLLDKNDYLTTHDPLTGLLNYLGYMNEIQALISKKVPFYLILLDLQNFKSYNHDGLESGNEALINLGKALTSTFPNAYGVSRYAGDRYALLLPTEYYMPDHIGALLEMDSLGYQVSYSFVSHPEESEDHNQLIMKAEDKLFQMRREQWLQREEDLFRSEKMKVVGELAAGMAHEVRNPLTAIRGFVQLSKIQSYNIKPWYEVIMSEITRVTELTAEFLQFSKPHASNMRSESLTVCTERVISLSESDAISRGHQLTLDIEDESMYIYMDRDKIVQVLLNLVRNALEAMETPGEVKIRVSRADNKAVIQIQDTGTGIAPDQLHQIFNPFYTTKEDGTGLGLSLCQKIAQDHKGSITVHSVLGEGSTFRLILPVLLTDESGPES</sequence>
<dbReference type="PANTHER" id="PTHR43065">
    <property type="entry name" value="SENSOR HISTIDINE KINASE"/>
    <property type="match status" value="1"/>
</dbReference>
<dbReference type="PRINTS" id="PR00344">
    <property type="entry name" value="BCTRLSENSOR"/>
</dbReference>
<evidence type="ECO:0000256" key="7">
    <source>
        <dbReference type="ARBA" id="ARBA00022840"/>
    </source>
</evidence>
<dbReference type="GO" id="GO:0000155">
    <property type="term" value="F:phosphorelay sensor kinase activity"/>
    <property type="evidence" value="ECO:0007669"/>
    <property type="project" value="InterPro"/>
</dbReference>
<evidence type="ECO:0000259" key="11">
    <source>
        <dbReference type="PROSITE" id="PS50887"/>
    </source>
</evidence>
<dbReference type="Pfam" id="PF00990">
    <property type="entry name" value="GGDEF"/>
    <property type="match status" value="1"/>
</dbReference>
<feature type="transmembrane region" description="Helical" evidence="9">
    <location>
        <begin position="32"/>
        <end position="48"/>
    </location>
</feature>
<dbReference type="SUPFAM" id="SSF47384">
    <property type="entry name" value="Homodimeric domain of signal transducing histidine kinase"/>
    <property type="match status" value="1"/>
</dbReference>
<dbReference type="SUPFAM" id="SSF55073">
    <property type="entry name" value="Nucleotide cyclase"/>
    <property type="match status" value="1"/>
</dbReference>
<keyword evidence="9" id="KW-0472">Membrane</keyword>
<dbReference type="CDD" id="cd00082">
    <property type="entry name" value="HisKA"/>
    <property type="match status" value="1"/>
</dbReference>
<dbReference type="InterPro" id="IPR003661">
    <property type="entry name" value="HisK_dim/P_dom"/>
</dbReference>
<dbReference type="Gene3D" id="1.10.287.130">
    <property type="match status" value="1"/>
</dbReference>
<feature type="transmembrane region" description="Helical" evidence="9">
    <location>
        <begin position="60"/>
        <end position="84"/>
    </location>
</feature>
<dbReference type="RefSeq" id="WP_047913452.1">
    <property type="nucleotide sequence ID" value="NZ_CP118101.1"/>
</dbReference>
<comment type="catalytic activity">
    <reaction evidence="1">
        <text>ATP + protein L-histidine = ADP + protein N-phospho-L-histidine.</text>
        <dbReference type="EC" id="2.7.13.3"/>
    </reaction>
</comment>
<dbReference type="InterPro" id="IPR005467">
    <property type="entry name" value="His_kinase_dom"/>
</dbReference>
<dbReference type="SUPFAM" id="SSF55874">
    <property type="entry name" value="ATPase domain of HSP90 chaperone/DNA topoisomerase II/histidine kinase"/>
    <property type="match status" value="1"/>
</dbReference>
<dbReference type="InterPro" id="IPR000160">
    <property type="entry name" value="GGDEF_dom"/>
</dbReference>
<dbReference type="Pfam" id="PF00512">
    <property type="entry name" value="HisKA"/>
    <property type="match status" value="1"/>
</dbReference>
<evidence type="ECO:0000256" key="2">
    <source>
        <dbReference type="ARBA" id="ARBA00012438"/>
    </source>
</evidence>
<feature type="domain" description="Histidine kinase" evidence="10">
    <location>
        <begin position="320"/>
        <end position="524"/>
    </location>
</feature>
<feature type="transmembrane region" description="Helical" evidence="9">
    <location>
        <begin position="120"/>
        <end position="143"/>
    </location>
</feature>
<dbReference type="PROSITE" id="PS50109">
    <property type="entry name" value="HIS_KIN"/>
    <property type="match status" value="1"/>
</dbReference>
<gene>
    <name evidence="12" type="ORF">PUW23_05390</name>
</gene>
<dbReference type="EMBL" id="CP118101">
    <property type="protein sequence ID" value="WDH83662.1"/>
    <property type="molecule type" value="Genomic_DNA"/>
</dbReference>
<dbReference type="PANTHER" id="PTHR43065:SF10">
    <property type="entry name" value="PEROXIDE STRESS-ACTIVATED HISTIDINE KINASE MAK3"/>
    <property type="match status" value="1"/>
</dbReference>